<protein>
    <submittedName>
        <fullName evidence="2">Uncharacterized protein</fullName>
    </submittedName>
</protein>
<dbReference type="Proteomes" id="UP000613401">
    <property type="component" value="Unassembled WGS sequence"/>
</dbReference>
<accession>A0A8H4FIP8</accession>
<dbReference type="RefSeq" id="XP_045261588.1">
    <property type="nucleotide sequence ID" value="XM_045403307.1"/>
</dbReference>
<keyword evidence="3" id="KW-1185">Reference proteome</keyword>
<feature type="region of interest" description="Disordered" evidence="1">
    <location>
        <begin position="1"/>
        <end position="22"/>
    </location>
</feature>
<organism evidence="2 3">
    <name type="scientific">Colletotrichum gloeosporioides</name>
    <name type="common">Anthracnose fungus</name>
    <name type="synonym">Glomerella cingulata</name>
    <dbReference type="NCBI Taxonomy" id="474922"/>
    <lineage>
        <taxon>Eukaryota</taxon>
        <taxon>Fungi</taxon>
        <taxon>Dikarya</taxon>
        <taxon>Ascomycota</taxon>
        <taxon>Pezizomycotina</taxon>
        <taxon>Sordariomycetes</taxon>
        <taxon>Hypocreomycetidae</taxon>
        <taxon>Glomerellales</taxon>
        <taxon>Glomerellaceae</taxon>
        <taxon>Colletotrichum</taxon>
        <taxon>Colletotrichum gloeosporioides species complex</taxon>
    </lineage>
</organism>
<dbReference type="AlphaFoldDB" id="A0A8H4FIP8"/>
<feature type="region of interest" description="Disordered" evidence="1">
    <location>
        <begin position="59"/>
        <end position="87"/>
    </location>
</feature>
<feature type="non-terminal residue" evidence="2">
    <location>
        <position position="1"/>
    </location>
</feature>
<evidence type="ECO:0000313" key="2">
    <source>
        <dbReference type="EMBL" id="KAF3802429.1"/>
    </source>
</evidence>
<proteinExistence type="predicted"/>
<reference evidence="2" key="2">
    <citation type="submission" date="2020-03" db="EMBL/GenBank/DDBJ databases">
        <authorList>
            <person name="Fu F.-F."/>
            <person name="Chen J."/>
        </authorList>
    </citation>
    <scope>NUCLEOTIDE SEQUENCE</scope>
    <source>
        <strain evidence="2">Lc1</strain>
    </source>
</reference>
<reference evidence="2" key="1">
    <citation type="journal article" date="2020" name="Phytopathology">
        <title>Genome sequence and comparative analysis of Colletotrichum gloeosporioides isolated from Liriodendron leaves.</title>
        <authorList>
            <person name="Fu F.F."/>
            <person name="Hao Z."/>
            <person name="Wang P."/>
            <person name="Lu Y."/>
            <person name="Xue L.J."/>
            <person name="Wei G."/>
            <person name="Tian Y."/>
            <person name="Baishi H."/>
            <person name="Xu H."/>
            <person name="Shi J."/>
            <person name="Cheng T."/>
            <person name="Wang G."/>
            <person name="Yi Y."/>
            <person name="Chen J."/>
        </authorList>
    </citation>
    <scope>NUCLEOTIDE SEQUENCE</scope>
    <source>
        <strain evidence="2">Lc1</strain>
    </source>
</reference>
<dbReference type="EMBL" id="WVTB01000063">
    <property type="protein sequence ID" value="KAF3802429.1"/>
    <property type="molecule type" value="Genomic_DNA"/>
</dbReference>
<evidence type="ECO:0000256" key="1">
    <source>
        <dbReference type="SAM" id="MobiDB-lite"/>
    </source>
</evidence>
<dbReference type="GeneID" id="69010392"/>
<name>A0A8H4FIP8_COLGL</name>
<gene>
    <name evidence="2" type="ORF">GCG54_00003232</name>
</gene>
<comment type="caution">
    <text evidence="2">The sequence shown here is derived from an EMBL/GenBank/DDBJ whole genome shotgun (WGS) entry which is preliminary data.</text>
</comment>
<sequence>QNKWQRCRFSLSARPLTEPPKEGAAQLYQLSPPIEAQADGSSTANFKIEGAFFAVQGTRASGNTSSISTQEFRKNTPGPGRIRFRHQGGGWRRGLGRYFNERSYDGGGGRF</sequence>
<feature type="compositionally biased region" description="Polar residues" evidence="1">
    <location>
        <begin position="59"/>
        <end position="70"/>
    </location>
</feature>
<evidence type="ECO:0000313" key="3">
    <source>
        <dbReference type="Proteomes" id="UP000613401"/>
    </source>
</evidence>